<comment type="caution">
    <text evidence="2">The sequence shown here is derived from an EMBL/GenBank/DDBJ whole genome shotgun (WGS) entry which is preliminary data.</text>
</comment>
<feature type="region of interest" description="Disordered" evidence="1">
    <location>
        <begin position="89"/>
        <end position="108"/>
    </location>
</feature>
<keyword evidence="3" id="KW-1185">Reference proteome</keyword>
<evidence type="ECO:0000313" key="3">
    <source>
        <dbReference type="Proteomes" id="UP001230328"/>
    </source>
</evidence>
<dbReference type="Proteomes" id="UP001230328">
    <property type="component" value="Unassembled WGS sequence"/>
</dbReference>
<protein>
    <submittedName>
        <fullName evidence="2">Uncharacterized protein</fullName>
    </submittedName>
</protein>
<name>A0ABU0T5M2_9ACTN</name>
<feature type="compositionally biased region" description="Pro residues" evidence="1">
    <location>
        <begin position="26"/>
        <end position="38"/>
    </location>
</feature>
<reference evidence="2 3" key="1">
    <citation type="submission" date="2023-07" db="EMBL/GenBank/DDBJ databases">
        <title>Comparative genomics of wheat-associated soil bacteria to identify genetic determinants of phenazine resistance.</title>
        <authorList>
            <person name="Mouncey N."/>
        </authorList>
    </citation>
    <scope>NUCLEOTIDE SEQUENCE [LARGE SCALE GENOMIC DNA]</scope>
    <source>
        <strain evidence="2 3">V2I4</strain>
    </source>
</reference>
<gene>
    <name evidence="2" type="ORF">QF035_007848</name>
</gene>
<dbReference type="EMBL" id="JAUSZI010000002">
    <property type="protein sequence ID" value="MDQ1030266.1"/>
    <property type="molecule type" value="Genomic_DNA"/>
</dbReference>
<evidence type="ECO:0000313" key="2">
    <source>
        <dbReference type="EMBL" id="MDQ1030266.1"/>
    </source>
</evidence>
<organism evidence="2 3">
    <name type="scientific">Streptomyces umbrinus</name>
    <dbReference type="NCBI Taxonomy" id="67370"/>
    <lineage>
        <taxon>Bacteria</taxon>
        <taxon>Bacillati</taxon>
        <taxon>Actinomycetota</taxon>
        <taxon>Actinomycetes</taxon>
        <taxon>Kitasatosporales</taxon>
        <taxon>Streptomycetaceae</taxon>
        <taxon>Streptomyces</taxon>
        <taxon>Streptomyces phaeochromogenes group</taxon>
    </lineage>
</organism>
<proteinExistence type="predicted"/>
<sequence length="108" mass="12037">MGVPPLERSREWGRVGAAGAKNPWVGPTPPTYHPPMPRPNGFAYAHHPDDTVTITHGTRPATTLRGPRATQFLAEVESGDPQLVMARWTGNYKRGNERTARNHPRNRH</sequence>
<accession>A0ABU0T5M2</accession>
<evidence type="ECO:0000256" key="1">
    <source>
        <dbReference type="SAM" id="MobiDB-lite"/>
    </source>
</evidence>
<feature type="region of interest" description="Disordered" evidence="1">
    <location>
        <begin position="1"/>
        <end position="40"/>
    </location>
</feature>